<feature type="region of interest" description="Disordered" evidence="1">
    <location>
        <begin position="86"/>
        <end position="105"/>
    </location>
</feature>
<reference evidence="2" key="1">
    <citation type="submission" date="2021-03" db="EMBL/GenBank/DDBJ databases">
        <authorList>
            <person name="Bekaert M."/>
        </authorList>
    </citation>
    <scope>NUCLEOTIDE SEQUENCE</scope>
</reference>
<evidence type="ECO:0000313" key="3">
    <source>
        <dbReference type="Proteomes" id="UP000683360"/>
    </source>
</evidence>
<dbReference type="EMBL" id="CAJPWZ010002261">
    <property type="protein sequence ID" value="CAG2234634.1"/>
    <property type="molecule type" value="Genomic_DNA"/>
</dbReference>
<evidence type="ECO:0000256" key="1">
    <source>
        <dbReference type="SAM" id="MobiDB-lite"/>
    </source>
</evidence>
<comment type="caution">
    <text evidence="2">The sequence shown here is derived from an EMBL/GenBank/DDBJ whole genome shotgun (WGS) entry which is preliminary data.</text>
</comment>
<dbReference type="Gene3D" id="3.30.1370.10">
    <property type="entry name" value="K Homology domain, type 1"/>
    <property type="match status" value="1"/>
</dbReference>
<proteinExistence type="predicted"/>
<evidence type="ECO:0000313" key="2">
    <source>
        <dbReference type="EMBL" id="CAG2234634.1"/>
    </source>
</evidence>
<name>A0A8S3TLS4_MYTED</name>
<dbReference type="AlphaFoldDB" id="A0A8S3TLS4"/>
<dbReference type="OrthoDB" id="6252957at2759"/>
<gene>
    <name evidence="2" type="ORF">MEDL_47255</name>
</gene>
<organism evidence="2 3">
    <name type="scientific">Mytilus edulis</name>
    <name type="common">Blue mussel</name>
    <dbReference type="NCBI Taxonomy" id="6550"/>
    <lineage>
        <taxon>Eukaryota</taxon>
        <taxon>Metazoa</taxon>
        <taxon>Spiralia</taxon>
        <taxon>Lophotrochozoa</taxon>
        <taxon>Mollusca</taxon>
        <taxon>Bivalvia</taxon>
        <taxon>Autobranchia</taxon>
        <taxon>Pteriomorphia</taxon>
        <taxon>Mytilida</taxon>
        <taxon>Mytiloidea</taxon>
        <taxon>Mytilidae</taxon>
        <taxon>Mytilinae</taxon>
        <taxon>Mytilus</taxon>
    </lineage>
</organism>
<accession>A0A8S3TLS4</accession>
<sequence length="324" mass="37573">MAVNEVKCLLEFKEKAYTVPPFLAGRVIGKHGHEIMEVKDKSIVKNITTDNEKENAGINTSIRRCNEFKADKTKFSSTDGEENCFKERFNEDRRQKQDKKGSRSKTSDEDCFVFFVKNKMLRRLDYVKKQNQNKCALQKLSRCNVKIQHQDPKKLSKRELAIAFGDIVYSVPSFTKNKQFKCQQKCSLKKKVKAKVKSDVIETDHGPTNLTKARFHDNCLGKYIEAAIKNKGLNETLKVASWIDCDEDKGTRIELKSPEFLNDKGEISPQKCRKNKSNKMDKQKFLAPKQKKQKQKLTKTRLKLIIEKQNAKMKEFVVNILRQQ</sequence>
<feature type="region of interest" description="Disordered" evidence="1">
    <location>
        <begin position="268"/>
        <end position="292"/>
    </location>
</feature>
<dbReference type="InterPro" id="IPR036612">
    <property type="entry name" value="KH_dom_type_1_sf"/>
</dbReference>
<dbReference type="GO" id="GO:0003723">
    <property type="term" value="F:RNA binding"/>
    <property type="evidence" value="ECO:0007669"/>
    <property type="project" value="InterPro"/>
</dbReference>
<protein>
    <submittedName>
        <fullName evidence="2">Uncharacterized protein</fullName>
    </submittedName>
</protein>
<keyword evidence="3" id="KW-1185">Reference proteome</keyword>
<dbReference type="Proteomes" id="UP000683360">
    <property type="component" value="Unassembled WGS sequence"/>
</dbReference>